<evidence type="ECO:0000313" key="4">
    <source>
        <dbReference type="EnsemblPlants" id="AES78495"/>
    </source>
</evidence>
<dbReference type="SUPFAM" id="SSF52047">
    <property type="entry name" value="RNI-like"/>
    <property type="match status" value="1"/>
</dbReference>
<dbReference type="EMBL" id="CM001223">
    <property type="protein sequence ID" value="AES78495.1"/>
    <property type="molecule type" value="Genomic_DNA"/>
</dbReference>
<dbReference type="PaxDb" id="3880-AES78495"/>
<feature type="domain" description="F-box" evidence="1">
    <location>
        <begin position="16"/>
        <end position="55"/>
    </location>
</feature>
<dbReference type="InterPro" id="IPR001810">
    <property type="entry name" value="F-box_dom"/>
</dbReference>
<dbReference type="InterPro" id="IPR032675">
    <property type="entry name" value="LRR_dom_sf"/>
</dbReference>
<dbReference type="Gene3D" id="3.80.10.10">
    <property type="entry name" value="Ribonuclease Inhibitor"/>
    <property type="match status" value="1"/>
</dbReference>
<dbReference type="InterPro" id="IPR036047">
    <property type="entry name" value="F-box-like_dom_sf"/>
</dbReference>
<keyword evidence="5" id="KW-1185">Reference proteome</keyword>
<dbReference type="SMART" id="SM00579">
    <property type="entry name" value="FBD"/>
    <property type="match status" value="1"/>
</dbReference>
<dbReference type="InterPro" id="IPR055411">
    <property type="entry name" value="LRR_FXL15/At3g58940/PEG3-like"/>
</dbReference>
<dbReference type="InterPro" id="IPR006566">
    <property type="entry name" value="FBD"/>
</dbReference>
<dbReference type="SMART" id="SM00256">
    <property type="entry name" value="FBOX"/>
    <property type="match status" value="1"/>
</dbReference>
<reference evidence="3 5" key="1">
    <citation type="journal article" date="2011" name="Nature">
        <title>The Medicago genome provides insight into the evolution of rhizobial symbioses.</title>
        <authorList>
            <person name="Young N.D."/>
            <person name="Debelle F."/>
            <person name="Oldroyd G.E."/>
            <person name="Geurts R."/>
            <person name="Cannon S.B."/>
            <person name="Udvardi M.K."/>
            <person name="Benedito V.A."/>
            <person name="Mayer K.F."/>
            <person name="Gouzy J."/>
            <person name="Schoof H."/>
            <person name="Van de Peer Y."/>
            <person name="Proost S."/>
            <person name="Cook D.R."/>
            <person name="Meyers B.C."/>
            <person name="Spannagl M."/>
            <person name="Cheung F."/>
            <person name="De Mita S."/>
            <person name="Krishnakumar V."/>
            <person name="Gundlach H."/>
            <person name="Zhou S."/>
            <person name="Mudge J."/>
            <person name="Bharti A.K."/>
            <person name="Murray J.D."/>
            <person name="Naoumkina M.A."/>
            <person name="Rosen B."/>
            <person name="Silverstein K.A."/>
            <person name="Tang H."/>
            <person name="Rombauts S."/>
            <person name="Zhao P.X."/>
            <person name="Zhou P."/>
            <person name="Barbe V."/>
            <person name="Bardou P."/>
            <person name="Bechner M."/>
            <person name="Bellec A."/>
            <person name="Berger A."/>
            <person name="Berges H."/>
            <person name="Bidwell S."/>
            <person name="Bisseling T."/>
            <person name="Choisne N."/>
            <person name="Couloux A."/>
            <person name="Denny R."/>
            <person name="Deshpande S."/>
            <person name="Dai X."/>
            <person name="Doyle J.J."/>
            <person name="Dudez A.M."/>
            <person name="Farmer A.D."/>
            <person name="Fouteau S."/>
            <person name="Franken C."/>
            <person name="Gibelin C."/>
            <person name="Gish J."/>
            <person name="Goldstein S."/>
            <person name="Gonzalez A.J."/>
            <person name="Green P.J."/>
            <person name="Hallab A."/>
            <person name="Hartog M."/>
            <person name="Hua A."/>
            <person name="Humphray S.J."/>
            <person name="Jeong D.H."/>
            <person name="Jing Y."/>
            <person name="Jocker A."/>
            <person name="Kenton S.M."/>
            <person name="Kim D.J."/>
            <person name="Klee K."/>
            <person name="Lai H."/>
            <person name="Lang C."/>
            <person name="Lin S."/>
            <person name="Macmil S.L."/>
            <person name="Magdelenat G."/>
            <person name="Matthews L."/>
            <person name="McCorrison J."/>
            <person name="Monaghan E.L."/>
            <person name="Mun J.H."/>
            <person name="Najar F.Z."/>
            <person name="Nicholson C."/>
            <person name="Noirot C."/>
            <person name="O'Bleness M."/>
            <person name="Paule C.R."/>
            <person name="Poulain J."/>
            <person name="Prion F."/>
            <person name="Qin B."/>
            <person name="Qu C."/>
            <person name="Retzel E.F."/>
            <person name="Riddle C."/>
            <person name="Sallet E."/>
            <person name="Samain S."/>
            <person name="Samson N."/>
            <person name="Sanders I."/>
            <person name="Saurat O."/>
            <person name="Scarpelli C."/>
            <person name="Schiex T."/>
            <person name="Segurens B."/>
            <person name="Severin A.J."/>
            <person name="Sherrier D.J."/>
            <person name="Shi R."/>
            <person name="Sims S."/>
            <person name="Singer S.R."/>
            <person name="Sinharoy S."/>
            <person name="Sterck L."/>
            <person name="Viollet A."/>
            <person name="Wang B.B."/>
            <person name="Wang K."/>
            <person name="Wang M."/>
            <person name="Wang X."/>
            <person name="Warfsmann J."/>
            <person name="Weissenbach J."/>
            <person name="White D.D."/>
            <person name="White J.D."/>
            <person name="Wiley G.B."/>
            <person name="Wincker P."/>
            <person name="Xing Y."/>
            <person name="Yang L."/>
            <person name="Yao Z."/>
            <person name="Ying F."/>
            <person name="Zhai J."/>
            <person name="Zhou L."/>
            <person name="Zuber A."/>
            <person name="Denarie J."/>
            <person name="Dixon R.A."/>
            <person name="May G.D."/>
            <person name="Schwartz D.C."/>
            <person name="Rogers J."/>
            <person name="Quetier F."/>
            <person name="Town C.D."/>
            <person name="Roe B.A."/>
        </authorList>
    </citation>
    <scope>NUCLEOTIDE SEQUENCE [LARGE SCALE GENOMIC DNA]</scope>
    <source>
        <strain evidence="3">A17</strain>
        <strain evidence="4 5">cv. Jemalong A17</strain>
    </source>
</reference>
<protein>
    <submittedName>
        <fullName evidence="3">Cyclin-like F-box protein</fullName>
    </submittedName>
</protein>
<evidence type="ECO:0000259" key="1">
    <source>
        <dbReference type="SMART" id="SM00256"/>
    </source>
</evidence>
<dbReference type="Proteomes" id="UP000002051">
    <property type="component" value="Unassembled WGS sequence"/>
</dbReference>
<dbReference type="eggNOG" id="ENOG502RYTW">
    <property type="taxonomic scope" value="Eukaryota"/>
</dbReference>
<accession>G7L5D4</accession>
<dbReference type="EnsemblPlants" id="AES78495">
    <property type="protein sequence ID" value="AES78495"/>
    <property type="gene ID" value="MTR_7g032380"/>
</dbReference>
<organism evidence="3 5">
    <name type="scientific">Medicago truncatula</name>
    <name type="common">Barrel medic</name>
    <name type="synonym">Medicago tribuloides</name>
    <dbReference type="NCBI Taxonomy" id="3880"/>
    <lineage>
        <taxon>Eukaryota</taxon>
        <taxon>Viridiplantae</taxon>
        <taxon>Streptophyta</taxon>
        <taxon>Embryophyta</taxon>
        <taxon>Tracheophyta</taxon>
        <taxon>Spermatophyta</taxon>
        <taxon>Magnoliopsida</taxon>
        <taxon>eudicotyledons</taxon>
        <taxon>Gunneridae</taxon>
        <taxon>Pentapetalae</taxon>
        <taxon>rosids</taxon>
        <taxon>fabids</taxon>
        <taxon>Fabales</taxon>
        <taxon>Fabaceae</taxon>
        <taxon>Papilionoideae</taxon>
        <taxon>50 kb inversion clade</taxon>
        <taxon>NPAAA clade</taxon>
        <taxon>Hologalegina</taxon>
        <taxon>IRL clade</taxon>
        <taxon>Trifolieae</taxon>
        <taxon>Medicago</taxon>
    </lineage>
</organism>
<dbReference type="InterPro" id="IPR053781">
    <property type="entry name" value="F-box_AtFBL13-like"/>
</dbReference>
<dbReference type="PANTHER" id="PTHR31293">
    <property type="entry name" value="RNI-LIKE SUPERFAMILY PROTEIN"/>
    <property type="match status" value="1"/>
</dbReference>
<dbReference type="Pfam" id="PF00646">
    <property type="entry name" value="F-box"/>
    <property type="match status" value="1"/>
</dbReference>
<evidence type="ECO:0000313" key="3">
    <source>
        <dbReference type="EMBL" id="AES78495.1"/>
    </source>
</evidence>
<dbReference type="Pfam" id="PF08387">
    <property type="entry name" value="FBD"/>
    <property type="match status" value="1"/>
</dbReference>
<evidence type="ECO:0000259" key="2">
    <source>
        <dbReference type="SMART" id="SM00579"/>
    </source>
</evidence>
<dbReference type="SUPFAM" id="SSF81383">
    <property type="entry name" value="F-box domain"/>
    <property type="match status" value="1"/>
</dbReference>
<proteinExistence type="predicted"/>
<sequence length="356" mass="40866">MSSQHSIPTVDRVSVLPDSVICHILSFLPTKESAATSILSKRWNPLWLSVLTLDFDDQNFTEFSTFRHFVYSVIALRNITLQTIQSFRLKCGNSSGFNPHDVKRFIHAIFQRGIQNLNLEMSPFKLGFKLPHCVFSCSNLTALKLKGLAIDYSCDFNFPLLKTLHLYTISFGRDRDCFLRLLKGCPILEDLETKDLLLHSSNSTGMYVSLFNVYFIQKYELSTFLNLTHMKIVFELTHNWPGKWKWLTKVLQHCPKLQNLTIHEGSSDRNKIEDVDWMDTPIVPECFSSQLKTCSLIGYKGMNCDFQFAKYILKNAKVLQTMTINASPVDINIKHQILIKLTLCPRGSTTCKISFD</sequence>
<dbReference type="Pfam" id="PF24758">
    <property type="entry name" value="LRR_At5g56370"/>
    <property type="match status" value="1"/>
</dbReference>
<dbReference type="InterPro" id="IPR055294">
    <property type="entry name" value="FBL60-like"/>
</dbReference>
<feature type="domain" description="FBD" evidence="2">
    <location>
        <begin position="285"/>
        <end position="356"/>
    </location>
</feature>
<reference evidence="4" key="3">
    <citation type="submission" date="2015-04" db="UniProtKB">
        <authorList>
            <consortium name="EnsemblPlants"/>
        </authorList>
    </citation>
    <scope>IDENTIFICATION</scope>
    <source>
        <strain evidence="4">cv. Jemalong A17</strain>
    </source>
</reference>
<dbReference type="HOGENOM" id="CLU_010721_1_0_1"/>
<dbReference type="CDD" id="cd22160">
    <property type="entry name" value="F-box_AtFBL13-like"/>
    <property type="match status" value="1"/>
</dbReference>
<gene>
    <name evidence="3" type="ordered locus">MTR_7g032380</name>
</gene>
<evidence type="ECO:0000313" key="5">
    <source>
        <dbReference type="Proteomes" id="UP000002051"/>
    </source>
</evidence>
<dbReference type="STRING" id="3880.G7L5D4"/>
<dbReference type="OMA" id="ICAPALK"/>
<dbReference type="AlphaFoldDB" id="G7L5D4"/>
<dbReference type="PANTHER" id="PTHR31293:SF16">
    <property type="entry name" value="RNI-LIKE SUPERFAMILY PROTEIN"/>
    <property type="match status" value="1"/>
</dbReference>
<reference evidence="3 5" key="2">
    <citation type="journal article" date="2014" name="BMC Genomics">
        <title>An improved genome release (version Mt4.0) for the model legume Medicago truncatula.</title>
        <authorList>
            <person name="Tang H."/>
            <person name="Krishnakumar V."/>
            <person name="Bidwell S."/>
            <person name="Rosen B."/>
            <person name="Chan A."/>
            <person name="Zhou S."/>
            <person name="Gentzbittel L."/>
            <person name="Childs K.L."/>
            <person name="Yandell M."/>
            <person name="Gundlach H."/>
            <person name="Mayer K.F."/>
            <person name="Schwartz D.C."/>
            <person name="Town C.D."/>
        </authorList>
    </citation>
    <scope>GENOME REANNOTATION</scope>
    <source>
        <strain evidence="4 5">cv. Jemalong A17</strain>
    </source>
</reference>
<name>G7L5D4_MEDTR</name>